<evidence type="ECO:0000256" key="5">
    <source>
        <dbReference type="ARBA" id="ARBA00023284"/>
    </source>
</evidence>
<dbReference type="GO" id="GO:0005737">
    <property type="term" value="C:cytoplasm"/>
    <property type="evidence" value="ECO:0007669"/>
    <property type="project" value="UniProtKB-SubCell"/>
</dbReference>
<dbReference type="InterPro" id="IPR000397">
    <property type="entry name" value="Heat_shock_Hsp33"/>
</dbReference>
<dbReference type="InterPro" id="IPR016153">
    <property type="entry name" value="Heat_shock_Hsp33_N"/>
</dbReference>
<dbReference type="PANTHER" id="PTHR30111:SF1">
    <property type="entry name" value="33 KDA CHAPERONIN"/>
    <property type="match status" value="1"/>
</dbReference>
<dbReference type="Proteomes" id="UP000000845">
    <property type="component" value="Chromosome"/>
</dbReference>
<dbReference type="Gene3D" id="3.55.30.10">
    <property type="entry name" value="Hsp33 domain"/>
    <property type="match status" value="1"/>
</dbReference>
<dbReference type="HAMAP" id="MF_00117">
    <property type="entry name" value="HslO"/>
    <property type="match status" value="1"/>
</dbReference>
<keyword evidence="1 6" id="KW-0963">Cytoplasm</keyword>
<keyword evidence="4 6" id="KW-0143">Chaperone</keyword>
<dbReference type="GO" id="GO:0042026">
    <property type="term" value="P:protein refolding"/>
    <property type="evidence" value="ECO:0007669"/>
    <property type="project" value="TreeGrafter"/>
</dbReference>
<dbReference type="EMBL" id="CP001739">
    <property type="protein sequence ID" value="ACZ07143.1"/>
    <property type="molecule type" value="Genomic_DNA"/>
</dbReference>
<evidence type="ECO:0000256" key="2">
    <source>
        <dbReference type="ARBA" id="ARBA00022833"/>
    </source>
</evidence>
<reference evidence="8" key="1">
    <citation type="submission" date="2009-09" db="EMBL/GenBank/DDBJ databases">
        <title>The complete chromosome of Sebaldella termitidis ATCC 33386.</title>
        <authorList>
            <consortium name="US DOE Joint Genome Institute (JGI-PGF)"/>
            <person name="Lucas S."/>
            <person name="Copeland A."/>
            <person name="Lapidus A."/>
            <person name="Glavina del Rio T."/>
            <person name="Dalin E."/>
            <person name="Tice H."/>
            <person name="Bruce D."/>
            <person name="Goodwin L."/>
            <person name="Pitluck S."/>
            <person name="Kyrpides N."/>
            <person name="Mavromatis K."/>
            <person name="Ivanova N."/>
            <person name="Mikhailova N."/>
            <person name="Sims D."/>
            <person name="Meincke L."/>
            <person name="Brettin T."/>
            <person name="Detter J.C."/>
            <person name="Han C."/>
            <person name="Larimer F."/>
            <person name="Land M."/>
            <person name="Hauser L."/>
            <person name="Markowitz V."/>
            <person name="Cheng J.F."/>
            <person name="Hugenholtz P."/>
            <person name="Woyke T."/>
            <person name="Wu D."/>
            <person name="Eisen J.A."/>
        </authorList>
    </citation>
    <scope>NUCLEOTIDE SEQUENCE [LARGE SCALE GENOMIC DNA]</scope>
    <source>
        <strain evidence="8">ATCC 33386 / NCTC 11300</strain>
    </source>
</reference>
<evidence type="ECO:0000313" key="8">
    <source>
        <dbReference type="Proteomes" id="UP000000845"/>
    </source>
</evidence>
<dbReference type="SUPFAM" id="SSF64397">
    <property type="entry name" value="Hsp33 domain"/>
    <property type="match status" value="1"/>
</dbReference>
<comment type="function">
    <text evidence="6">Redox regulated molecular chaperone. Protects both thermally unfolding and oxidatively damaged proteins from irreversible aggregation. Plays an important role in the bacterial defense system toward oxidative stress.</text>
</comment>
<evidence type="ECO:0000256" key="4">
    <source>
        <dbReference type="ARBA" id="ARBA00023186"/>
    </source>
</evidence>
<keyword evidence="3 6" id="KW-1015">Disulfide bond</keyword>
<dbReference type="SUPFAM" id="SSF118352">
    <property type="entry name" value="HSP33 redox switch-like"/>
    <property type="match status" value="1"/>
</dbReference>
<protein>
    <recommendedName>
        <fullName evidence="6">33 kDa chaperonin</fullName>
    </recommendedName>
    <alternativeName>
        <fullName evidence="6">Heat shock protein 33 homolog</fullName>
        <shortName evidence="6">HSP33</shortName>
    </alternativeName>
</protein>
<comment type="similarity">
    <text evidence="6">Belongs to the HSP33 family.</text>
</comment>
<evidence type="ECO:0000313" key="7">
    <source>
        <dbReference type="EMBL" id="ACZ07143.1"/>
    </source>
</evidence>
<dbReference type="RefSeq" id="WP_012859742.1">
    <property type="nucleotide sequence ID" value="NC_013517.1"/>
</dbReference>
<dbReference type="STRING" id="526218.Sterm_0258"/>
<dbReference type="CDD" id="cd00498">
    <property type="entry name" value="Hsp33"/>
    <property type="match status" value="1"/>
</dbReference>
<keyword evidence="8" id="KW-1185">Reference proteome</keyword>
<reference evidence="7 8" key="2">
    <citation type="journal article" date="2010" name="Stand. Genomic Sci.">
        <title>Complete genome sequence of Sebaldella termitidis type strain (NCTC 11300).</title>
        <authorList>
            <person name="Harmon-Smith M."/>
            <person name="Celia L."/>
            <person name="Chertkov O."/>
            <person name="Lapidus A."/>
            <person name="Copeland A."/>
            <person name="Glavina Del Rio T."/>
            <person name="Nolan M."/>
            <person name="Lucas S."/>
            <person name="Tice H."/>
            <person name="Cheng J.F."/>
            <person name="Han C."/>
            <person name="Detter J.C."/>
            <person name="Bruce D."/>
            <person name="Goodwin L."/>
            <person name="Pitluck S."/>
            <person name="Pati A."/>
            <person name="Liolios K."/>
            <person name="Ivanova N."/>
            <person name="Mavromatis K."/>
            <person name="Mikhailova N."/>
            <person name="Chen A."/>
            <person name="Palaniappan K."/>
            <person name="Land M."/>
            <person name="Hauser L."/>
            <person name="Chang Y.J."/>
            <person name="Jeffries C.D."/>
            <person name="Brettin T."/>
            <person name="Goker M."/>
            <person name="Beck B."/>
            <person name="Bristow J."/>
            <person name="Eisen J.A."/>
            <person name="Markowitz V."/>
            <person name="Hugenholtz P."/>
            <person name="Kyrpides N.C."/>
            <person name="Klenk H.P."/>
            <person name="Chen F."/>
        </authorList>
    </citation>
    <scope>NUCLEOTIDE SEQUENCE [LARGE SCALE GENOMIC DNA]</scope>
    <source>
        <strain evidence="8">ATCC 33386 / NCTC 11300</strain>
    </source>
</reference>
<dbReference type="Gene3D" id="3.90.1280.10">
    <property type="entry name" value="HSP33 redox switch-like"/>
    <property type="match status" value="1"/>
</dbReference>
<evidence type="ECO:0000256" key="1">
    <source>
        <dbReference type="ARBA" id="ARBA00022490"/>
    </source>
</evidence>
<keyword evidence="2 6" id="KW-0862">Zinc</keyword>
<organism evidence="7 8">
    <name type="scientific">Sebaldella termitidis (strain ATCC 33386 / NCTC 11300)</name>
    <dbReference type="NCBI Taxonomy" id="526218"/>
    <lineage>
        <taxon>Bacteria</taxon>
        <taxon>Fusobacteriati</taxon>
        <taxon>Fusobacteriota</taxon>
        <taxon>Fusobacteriia</taxon>
        <taxon>Fusobacteriales</taxon>
        <taxon>Leptotrichiaceae</taxon>
        <taxon>Sebaldella</taxon>
    </lineage>
</organism>
<dbReference type="InterPro" id="IPR016154">
    <property type="entry name" value="Heat_shock_Hsp33_C"/>
</dbReference>
<gene>
    <name evidence="6" type="primary">hslO</name>
    <name evidence="7" type="ordered locus">Sterm_0258</name>
</gene>
<feature type="disulfide bond" description="Redox-active" evidence="6">
    <location>
        <begin position="244"/>
        <end position="246"/>
    </location>
</feature>
<proteinExistence type="inferred from homology"/>
<comment type="PTM">
    <text evidence="6">Under oxidizing conditions two disulfide bonds are formed involving the reactive cysteines. Under reducing conditions zinc is bound to the reactive cysteines and the protein is inactive.</text>
</comment>
<dbReference type="KEGG" id="str:Sterm_0258"/>
<name>D1AKX7_SEBTE</name>
<dbReference type="eggNOG" id="COG1281">
    <property type="taxonomic scope" value="Bacteria"/>
</dbReference>
<sequence>MGKLIKGVSKNARFFICDTKDMVQEAMDIHSCSPTGISILGRVLTAAGMMGSDLKSENDSMTIRINGDGPAGTIIATANMKGEVKGYLSNPQVETDDHDSAHIHIGKAVGNGTMYVIKDMGLRDPFSGLVQLQTGEIGDDLAYYFYTSEQIPSVVALGVKINKDYKVSCAGGFIIQLLPGAENEFIDRLEEKLKAIRPVTELFEGGFDIYRIARLLYEDMGSDEEGKLVEDYEILAESEITYKCDCSRERYLRGLITLGRKEIDSILEEDGGKMEVECHFCMKKYEFTKEDFEDIEF</sequence>
<dbReference type="GO" id="GO:0051082">
    <property type="term" value="F:unfolded protein binding"/>
    <property type="evidence" value="ECO:0007669"/>
    <property type="project" value="UniProtKB-UniRule"/>
</dbReference>
<dbReference type="NCBIfam" id="NF001033">
    <property type="entry name" value="PRK00114.1"/>
    <property type="match status" value="1"/>
</dbReference>
<dbReference type="AlphaFoldDB" id="D1AKX7"/>
<dbReference type="HOGENOM" id="CLU_054493_1_0_0"/>
<feature type="disulfide bond" description="Redox-active" evidence="6">
    <location>
        <begin position="278"/>
        <end position="281"/>
    </location>
</feature>
<dbReference type="PIRSF" id="PIRSF005261">
    <property type="entry name" value="Heat_shock_Hsp33"/>
    <property type="match status" value="1"/>
</dbReference>
<evidence type="ECO:0000256" key="6">
    <source>
        <dbReference type="HAMAP-Rule" id="MF_00117"/>
    </source>
</evidence>
<dbReference type="PANTHER" id="PTHR30111">
    <property type="entry name" value="33 KDA CHAPERONIN"/>
    <property type="match status" value="1"/>
</dbReference>
<comment type="subcellular location">
    <subcellularLocation>
        <location evidence="6">Cytoplasm</location>
    </subcellularLocation>
</comment>
<keyword evidence="5 6" id="KW-0676">Redox-active center</keyword>
<accession>D1AKX7</accession>
<dbReference type="Pfam" id="PF01430">
    <property type="entry name" value="HSP33"/>
    <property type="match status" value="1"/>
</dbReference>
<dbReference type="GO" id="GO:0044183">
    <property type="term" value="F:protein folding chaperone"/>
    <property type="evidence" value="ECO:0007669"/>
    <property type="project" value="TreeGrafter"/>
</dbReference>
<evidence type="ECO:0000256" key="3">
    <source>
        <dbReference type="ARBA" id="ARBA00023157"/>
    </source>
</evidence>